<keyword evidence="3" id="KW-0833">Ubl conjugation pathway</keyword>
<keyword evidence="2" id="KW-0498">Mitosis</keyword>
<dbReference type="InterPro" id="IPR024977">
    <property type="entry name" value="Apc4-like_WD40_dom"/>
</dbReference>
<proteinExistence type="predicted"/>
<dbReference type="GeneID" id="9825264"/>
<keyword evidence="4" id="KW-0131">Cell cycle</keyword>
<evidence type="ECO:0000313" key="8">
    <source>
        <dbReference type="Proteomes" id="UP000483820"/>
    </source>
</evidence>
<keyword evidence="1" id="KW-0132">Cell division</keyword>
<dbReference type="GO" id="GO:0031145">
    <property type="term" value="P:anaphase-promoting complex-dependent catabolic process"/>
    <property type="evidence" value="ECO:0007669"/>
    <property type="project" value="InterPro"/>
</dbReference>
<comment type="caution">
    <text evidence="7">The sequence shown here is derived from an EMBL/GenBank/DDBJ whole genome shotgun (WGS) entry which is preliminary data.</text>
</comment>
<dbReference type="PANTHER" id="PTHR13260:SF0">
    <property type="entry name" value="ANAPHASE-PROMOTING COMPLEX SUBUNIT 4"/>
    <property type="match status" value="1"/>
</dbReference>
<feature type="region of interest" description="Disordered" evidence="5">
    <location>
        <begin position="502"/>
        <end position="528"/>
    </location>
</feature>
<dbReference type="Gene3D" id="2.130.10.10">
    <property type="entry name" value="YVTN repeat-like/Quinoprotein amine dehydrogenase"/>
    <property type="match status" value="1"/>
</dbReference>
<dbReference type="Proteomes" id="UP000483820">
    <property type="component" value="Chromosome III"/>
</dbReference>
<organism evidence="7 8">
    <name type="scientific">Caenorhabditis remanei</name>
    <name type="common">Caenorhabditis vulgaris</name>
    <dbReference type="NCBI Taxonomy" id="31234"/>
    <lineage>
        <taxon>Eukaryota</taxon>
        <taxon>Metazoa</taxon>
        <taxon>Ecdysozoa</taxon>
        <taxon>Nematoda</taxon>
        <taxon>Chromadorea</taxon>
        <taxon>Rhabditida</taxon>
        <taxon>Rhabditina</taxon>
        <taxon>Rhabditomorpha</taxon>
        <taxon>Rhabditoidea</taxon>
        <taxon>Rhabditidae</taxon>
        <taxon>Peloderinae</taxon>
        <taxon>Caenorhabditis</taxon>
    </lineage>
</organism>
<dbReference type="RefSeq" id="XP_053586953.1">
    <property type="nucleotide sequence ID" value="XM_053727376.1"/>
</dbReference>
<dbReference type="SUPFAM" id="SSF50978">
    <property type="entry name" value="WD40 repeat-like"/>
    <property type="match status" value="1"/>
</dbReference>
<sequence length="905" mass="103166">MCFSPQKDLIALGSKTGDVMVKRTSWKMIWKTNVSMVPAVGTECKTDSPVTAMHFSPDGRFIAAATNKGILHLLDVETGKIRYSVKASSDSIVKLQWDRVRDKSFANHKEEKVEAEESQTKEKYHDTVEAAVRVAQSIPDITREEIGFVYQRLDEDGSAFKHDDTQKENLERTYISEEVFYESLRDTILLVTLDSFVPKIVVLIAGVLPFMEIDVESVIREFQQECVIGYDSAHYSSAFNGISFIVTTMGPYLDCKHKKQEPPIIDPNRPGQTVQTLMFTVKLDLEPSLWEVAFRYIRLQFGYNLYSISLDTTKRNWKNQIADLHALFDTKTKNVRIGDVLLEMLLSGSTDSAGEAFLERGLGTDGLDAIKNFASKHLPEVCRLARGQLASASRNLCFQRCEFQTAMSRYLTYIQYVVRNFIPDKQEANKIEKKLFHLKDLIEELKVKDQEKNFDELAYLDKLEDVARRERKKVVGKLKPPFNFDALSDENDDVALKLDEDEKVEPQEEPGPVPMDTTQPAEEEEQPPCDLDRVGSFFENELSEKALEVLPKCNEKHDKVLHGRAKRMNSKEVQKIGILKVLTDLADLLRSPLKLNCDETGNPRKPEVLFVYELNSEPKHQGYSDIKISDVTPSYFEQHKFNEISGLGRAIQVSVIESKRLNSVVIVPNDDVTVELETQLDEHVVAMSRHYSFETLDVHVNSDSAENQPPSSPEEDAMEIDENELRIDVNVDPMQAQYDTLTEYTQIHPLRHGGLVILGKFKSNQEGTGSLTRMMKSVSFYPHQVSNQKDVFAVNDQNDGKTEVSIELLVIHPTTQLTAFLHDEGGKITMGDLKPEIRVVEEEEDDSKKGQKKTFREYQRRRERYREDHGVLNVNDVQYDVLVQEAMDSGRHLTDDDDDDVDDNE</sequence>
<dbReference type="KEGG" id="crq:GCK72_009423"/>
<protein>
    <recommendedName>
        <fullName evidence="6">Anaphase-promoting complex subunit 4-like WD40 domain-containing protein</fullName>
    </recommendedName>
</protein>
<name>A0A6A5H2H4_CAERE</name>
<dbReference type="InterPro" id="IPR036322">
    <property type="entry name" value="WD40_repeat_dom_sf"/>
</dbReference>
<evidence type="ECO:0000256" key="2">
    <source>
        <dbReference type="ARBA" id="ARBA00022776"/>
    </source>
</evidence>
<gene>
    <name evidence="7" type="ORF">GCK72_009423</name>
</gene>
<evidence type="ECO:0000256" key="1">
    <source>
        <dbReference type="ARBA" id="ARBA00022618"/>
    </source>
</evidence>
<evidence type="ECO:0000259" key="6">
    <source>
        <dbReference type="Pfam" id="PF12894"/>
    </source>
</evidence>
<evidence type="ECO:0000256" key="3">
    <source>
        <dbReference type="ARBA" id="ARBA00022786"/>
    </source>
</evidence>
<dbReference type="GO" id="GO:0005680">
    <property type="term" value="C:anaphase-promoting complex"/>
    <property type="evidence" value="ECO:0007669"/>
    <property type="project" value="InterPro"/>
</dbReference>
<dbReference type="InterPro" id="IPR015943">
    <property type="entry name" value="WD40/YVTN_repeat-like_dom_sf"/>
</dbReference>
<dbReference type="CTD" id="9825264"/>
<dbReference type="GO" id="GO:0051301">
    <property type="term" value="P:cell division"/>
    <property type="evidence" value="ECO:0007669"/>
    <property type="project" value="UniProtKB-KW"/>
</dbReference>
<dbReference type="AlphaFoldDB" id="A0A6A5H2H4"/>
<dbReference type="GO" id="GO:0034399">
    <property type="term" value="C:nuclear periphery"/>
    <property type="evidence" value="ECO:0007669"/>
    <property type="project" value="TreeGrafter"/>
</dbReference>
<dbReference type="InterPro" id="IPR024789">
    <property type="entry name" value="APC4"/>
</dbReference>
<dbReference type="Pfam" id="PF12894">
    <property type="entry name" value="ANAPC4_WD40"/>
    <property type="match status" value="1"/>
</dbReference>
<evidence type="ECO:0000256" key="4">
    <source>
        <dbReference type="ARBA" id="ARBA00023306"/>
    </source>
</evidence>
<dbReference type="EMBL" id="WUAV01000003">
    <property type="protein sequence ID" value="KAF1761169.1"/>
    <property type="molecule type" value="Genomic_DNA"/>
</dbReference>
<dbReference type="PANTHER" id="PTHR13260">
    <property type="entry name" value="ANAPHASE PROMOTING COMPLEX SUBUNIT 4 APC4"/>
    <property type="match status" value="1"/>
</dbReference>
<dbReference type="GO" id="GO:0070979">
    <property type="term" value="P:protein K11-linked ubiquitination"/>
    <property type="evidence" value="ECO:0007669"/>
    <property type="project" value="TreeGrafter"/>
</dbReference>
<evidence type="ECO:0000256" key="5">
    <source>
        <dbReference type="SAM" id="MobiDB-lite"/>
    </source>
</evidence>
<accession>A0A6A5H2H4</accession>
<reference evidence="7 8" key="1">
    <citation type="submission" date="2019-12" db="EMBL/GenBank/DDBJ databases">
        <title>Chromosome-level assembly of the Caenorhabditis remanei genome.</title>
        <authorList>
            <person name="Teterina A.A."/>
            <person name="Willis J.H."/>
            <person name="Phillips P.C."/>
        </authorList>
    </citation>
    <scope>NUCLEOTIDE SEQUENCE [LARGE SCALE GENOMIC DNA]</scope>
    <source>
        <strain evidence="7 8">PX506</strain>
        <tissue evidence="7">Whole organism</tissue>
    </source>
</reference>
<evidence type="ECO:0000313" key="7">
    <source>
        <dbReference type="EMBL" id="KAF1761169.1"/>
    </source>
</evidence>
<feature type="domain" description="Anaphase-promoting complex subunit 4-like WD40" evidence="6">
    <location>
        <begin position="1"/>
        <end position="98"/>
    </location>
</feature>